<reference evidence="2 3" key="1">
    <citation type="submission" date="2024-09" db="EMBL/GenBank/DDBJ databases">
        <authorList>
            <person name="Sun Q."/>
            <person name="Mori K."/>
        </authorList>
    </citation>
    <scope>NUCLEOTIDE SEQUENCE [LARGE SCALE GENOMIC DNA]</scope>
    <source>
        <strain evidence="2 3">JCM 13852</strain>
    </source>
</reference>
<dbReference type="EMBL" id="JBHMBK010000028">
    <property type="protein sequence ID" value="MFB9688678.1"/>
    <property type="molecule type" value="Genomic_DNA"/>
</dbReference>
<proteinExistence type="predicted"/>
<gene>
    <name evidence="2" type="ORF">ACFFTO_31265</name>
</gene>
<accession>A0ABV5UBA5</accession>
<keyword evidence="1" id="KW-0812">Transmembrane</keyword>
<keyword evidence="3" id="KW-1185">Reference proteome</keyword>
<protein>
    <submittedName>
        <fullName evidence="2">Uncharacterized protein</fullName>
    </submittedName>
</protein>
<name>A0ABV5UBA5_9PSEU</name>
<keyword evidence="1" id="KW-0472">Membrane</keyword>
<comment type="caution">
    <text evidence="2">The sequence shown here is derived from an EMBL/GenBank/DDBJ whole genome shotgun (WGS) entry which is preliminary data.</text>
</comment>
<feature type="transmembrane region" description="Helical" evidence="1">
    <location>
        <begin position="55"/>
        <end position="77"/>
    </location>
</feature>
<organism evidence="2 3">
    <name type="scientific">Amycolatopsis plumensis</name>
    <dbReference type="NCBI Taxonomy" id="236508"/>
    <lineage>
        <taxon>Bacteria</taxon>
        <taxon>Bacillati</taxon>
        <taxon>Actinomycetota</taxon>
        <taxon>Actinomycetes</taxon>
        <taxon>Pseudonocardiales</taxon>
        <taxon>Pseudonocardiaceae</taxon>
        <taxon>Amycolatopsis</taxon>
    </lineage>
</organism>
<dbReference type="RefSeq" id="WP_378201103.1">
    <property type="nucleotide sequence ID" value="NZ_JBHMBK010000028.1"/>
</dbReference>
<dbReference type="Proteomes" id="UP001589535">
    <property type="component" value="Unassembled WGS sequence"/>
</dbReference>
<evidence type="ECO:0000313" key="2">
    <source>
        <dbReference type="EMBL" id="MFB9688678.1"/>
    </source>
</evidence>
<evidence type="ECO:0000313" key="3">
    <source>
        <dbReference type="Proteomes" id="UP001589535"/>
    </source>
</evidence>
<sequence>MTAAVAELGLSLTNLVSTELLRGLLALFGHGLWTAVLGGAVLPQHPEHFLLTGRLLPAFVGQALIAIAGTVWLIVLVRASRSEPFPVRGYRFPIQPGPVIHRHTTAGIGRCTGLGLGFGHAQDRIVAPC</sequence>
<evidence type="ECO:0000256" key="1">
    <source>
        <dbReference type="SAM" id="Phobius"/>
    </source>
</evidence>
<feature type="transmembrane region" description="Helical" evidence="1">
    <location>
        <begin position="20"/>
        <end position="43"/>
    </location>
</feature>
<keyword evidence="1" id="KW-1133">Transmembrane helix</keyword>